<evidence type="ECO:0000256" key="8">
    <source>
        <dbReference type="ARBA" id="ARBA00023136"/>
    </source>
</evidence>
<feature type="transmembrane region" description="Helical" evidence="10">
    <location>
        <begin position="464"/>
        <end position="490"/>
    </location>
</feature>
<feature type="transmembrane region" description="Helical" evidence="10">
    <location>
        <begin position="502"/>
        <end position="526"/>
    </location>
</feature>
<keyword evidence="7 10" id="KW-1133">Transmembrane helix</keyword>
<keyword evidence="4 10" id="KW-0328">Glycosyltransferase</keyword>
<dbReference type="GO" id="GO:0012505">
    <property type="term" value="C:endomembrane system"/>
    <property type="evidence" value="ECO:0007669"/>
    <property type="project" value="UniProtKB-SubCell"/>
</dbReference>
<evidence type="ECO:0000259" key="12">
    <source>
        <dbReference type="Pfam" id="PF02366"/>
    </source>
</evidence>
<feature type="transmembrane region" description="Helical" evidence="10">
    <location>
        <begin position="170"/>
        <end position="188"/>
    </location>
</feature>
<comment type="caution">
    <text evidence="14">The sequence shown here is derived from an EMBL/GenBank/DDBJ whole genome shotgun (WGS) entry which is preliminary data.</text>
</comment>
<comment type="function">
    <text evidence="10">Protein O-mannosyltransferase that catalyzes the transfer of a single mannose residue from a polyprenol phospho-mannosyl lipidic donor to the hydroxyl group of selected serine and threonine residues in acceptor proteins.</text>
</comment>
<evidence type="ECO:0000259" key="13">
    <source>
        <dbReference type="Pfam" id="PF16192"/>
    </source>
</evidence>
<proteinExistence type="inferred from homology"/>
<feature type="transmembrane region" description="Helical" evidence="10">
    <location>
        <begin position="417"/>
        <end position="434"/>
    </location>
</feature>
<dbReference type="Pfam" id="PF02366">
    <property type="entry name" value="PMT"/>
    <property type="match status" value="1"/>
</dbReference>
<dbReference type="GO" id="GO:0005886">
    <property type="term" value="C:plasma membrane"/>
    <property type="evidence" value="ECO:0007669"/>
    <property type="project" value="UniProtKB-SubCell"/>
</dbReference>
<keyword evidence="5 10" id="KW-0808">Transferase</keyword>
<reference evidence="14 15" key="1">
    <citation type="submission" date="2018-10" db="EMBL/GenBank/DDBJ databases">
        <title>Sequencing the genomes of 1000 actinobacteria strains.</title>
        <authorList>
            <person name="Klenk H.-P."/>
        </authorList>
    </citation>
    <scope>NUCLEOTIDE SEQUENCE [LARGE SCALE GENOMIC DNA]</scope>
    <source>
        <strain evidence="14 15">DSM 44343</strain>
    </source>
</reference>
<keyword evidence="6 10" id="KW-0812">Transmembrane</keyword>
<gene>
    <name evidence="14" type="ORF">DFJ75_3206</name>
</gene>
<dbReference type="Pfam" id="PF16192">
    <property type="entry name" value="PMT_4TMC"/>
    <property type="match status" value="1"/>
</dbReference>
<dbReference type="AlphaFoldDB" id="A0A495K6W3"/>
<evidence type="ECO:0000256" key="3">
    <source>
        <dbReference type="ARBA" id="ARBA00007222"/>
    </source>
</evidence>
<dbReference type="GO" id="GO:0004169">
    <property type="term" value="F:dolichyl-phosphate-mannose-protein mannosyltransferase activity"/>
    <property type="evidence" value="ECO:0007669"/>
    <property type="project" value="UniProtKB-UniRule"/>
</dbReference>
<feature type="transmembrane region" description="Helical" evidence="10">
    <location>
        <begin position="142"/>
        <end position="163"/>
    </location>
</feature>
<comment type="pathway">
    <text evidence="2 10">Protein modification; protein glycosylation.</text>
</comment>
<feature type="transmembrane region" description="Helical" evidence="10">
    <location>
        <begin position="441"/>
        <end position="458"/>
    </location>
</feature>
<evidence type="ECO:0000256" key="6">
    <source>
        <dbReference type="ARBA" id="ARBA00022692"/>
    </source>
</evidence>
<comment type="similarity">
    <text evidence="3 10">Belongs to the glycosyltransferase 39 family.</text>
</comment>
<dbReference type="PANTHER" id="PTHR10050">
    <property type="entry name" value="DOLICHYL-PHOSPHATE-MANNOSE--PROTEIN MANNOSYLTRANSFERASE"/>
    <property type="match status" value="1"/>
</dbReference>
<feature type="region of interest" description="Disordered" evidence="11">
    <location>
        <begin position="1"/>
        <end position="52"/>
    </location>
</feature>
<keyword evidence="8 10" id="KW-0472">Membrane</keyword>
<dbReference type="EC" id="2.4.1.-" evidence="10"/>
<evidence type="ECO:0000256" key="11">
    <source>
        <dbReference type="SAM" id="MobiDB-lite"/>
    </source>
</evidence>
<feature type="transmembrane region" description="Helical" evidence="10">
    <location>
        <begin position="301"/>
        <end position="321"/>
    </location>
</feature>
<dbReference type="UniPathway" id="UPA00378"/>
<feature type="transmembrane region" description="Helical" evidence="10">
    <location>
        <begin position="239"/>
        <end position="255"/>
    </location>
</feature>
<evidence type="ECO:0000256" key="4">
    <source>
        <dbReference type="ARBA" id="ARBA00022676"/>
    </source>
</evidence>
<evidence type="ECO:0000256" key="1">
    <source>
        <dbReference type="ARBA" id="ARBA00004127"/>
    </source>
</evidence>
<evidence type="ECO:0000256" key="9">
    <source>
        <dbReference type="ARBA" id="ARBA00093617"/>
    </source>
</evidence>
<accession>A0A495K6W3</accession>
<name>A0A495K6W3_WILMA</name>
<protein>
    <recommendedName>
        <fullName evidence="9 10">Polyprenol-phosphate-mannose--protein mannosyltransferase</fullName>
        <ecNumber evidence="10">2.4.1.-</ecNumber>
    </recommendedName>
</protein>
<organism evidence="14 15">
    <name type="scientific">Williamsia marianensis</name>
    <dbReference type="NCBI Taxonomy" id="85044"/>
    <lineage>
        <taxon>Bacteria</taxon>
        <taxon>Bacillati</taxon>
        <taxon>Actinomycetota</taxon>
        <taxon>Actinomycetes</taxon>
        <taxon>Mycobacteriales</taxon>
        <taxon>Nocardiaceae</taxon>
        <taxon>Williamsia</taxon>
    </lineage>
</organism>
<sequence>MTFAPPLENSVPEASDNARRSLPGWQSSDELPGVHAEDLGTSPGAARKVPAPVFGPTDRRRGWIVALIITAIGAITRFANLGSPTDKGTPVFDEKHYVPQAWQVLTGDNWLEDNPAYGLVVHPPVGKWMIAIGEWLFGYDAWGWRFMSAVCGTLMILIVVRLVRRLTRSTLVGAIAGVLMIVDGVTFVASRTGLLDIFQIFFILAALAAIVCDRDQMRARMHKVYSEGRIHDSPYGPRLGFRWWRFAAAIALGLACGTKWSGIYFVIFFIVLSLGFDVAARKAYLVQRPWRGVLLRDVIPTGFSLGVTPVLIYLATFAPWFSSETAVYRYEVGRQIGTGGPFAWIPDAWRSLWYYESGVLSFHANLTNSAGNHHPWESKPWTWPMGLRPMLYYIEYGPEKCGESECVKAMMFIGTPIMWWLALPMLAWALWRMFIRRDWRYAVVLVGYGAAYLPWFTNLDRQMYFFYATAMAPFLIMGLALCVGDVLAASRRAKKYAYEKRLVGAVAVSIYLGLAVANFMWMWPILTGEPISREMWNMQMWLPSWT</sequence>
<feature type="domain" description="Protein O-mannosyl-transferase C-terminal four TM" evidence="13">
    <location>
        <begin position="349"/>
        <end position="545"/>
    </location>
</feature>
<comment type="subcellular location">
    <subcellularLocation>
        <location evidence="10">Cell membrane</location>
    </subcellularLocation>
    <subcellularLocation>
        <location evidence="1">Endomembrane system</location>
        <topology evidence="1">Multi-pass membrane protein</topology>
    </subcellularLocation>
</comment>
<evidence type="ECO:0000313" key="15">
    <source>
        <dbReference type="Proteomes" id="UP000274762"/>
    </source>
</evidence>
<feature type="transmembrane region" description="Helical" evidence="10">
    <location>
        <begin position="261"/>
        <end position="280"/>
    </location>
</feature>
<evidence type="ECO:0000256" key="2">
    <source>
        <dbReference type="ARBA" id="ARBA00004922"/>
    </source>
</evidence>
<feature type="transmembrane region" description="Helical" evidence="10">
    <location>
        <begin position="62"/>
        <end position="79"/>
    </location>
</feature>
<evidence type="ECO:0000256" key="7">
    <source>
        <dbReference type="ARBA" id="ARBA00022989"/>
    </source>
</evidence>
<keyword evidence="10" id="KW-1003">Cell membrane</keyword>
<evidence type="ECO:0000256" key="10">
    <source>
        <dbReference type="RuleBase" id="RU367007"/>
    </source>
</evidence>
<dbReference type="InterPro" id="IPR003342">
    <property type="entry name" value="ArnT-like_N"/>
</dbReference>
<dbReference type="InterPro" id="IPR032421">
    <property type="entry name" value="PMT_4TMC"/>
</dbReference>
<dbReference type="PANTHER" id="PTHR10050:SF46">
    <property type="entry name" value="PROTEIN O-MANNOSYL-TRANSFERASE 2"/>
    <property type="match status" value="1"/>
</dbReference>
<evidence type="ECO:0000256" key="5">
    <source>
        <dbReference type="ARBA" id="ARBA00022679"/>
    </source>
</evidence>
<dbReference type="EMBL" id="RBKV01000001">
    <property type="protein sequence ID" value="RKR96358.1"/>
    <property type="molecule type" value="Genomic_DNA"/>
</dbReference>
<dbReference type="Proteomes" id="UP000274762">
    <property type="component" value="Unassembled WGS sequence"/>
</dbReference>
<dbReference type="InterPro" id="IPR027005">
    <property type="entry name" value="PMT-like"/>
</dbReference>
<evidence type="ECO:0000313" key="14">
    <source>
        <dbReference type="EMBL" id="RKR96358.1"/>
    </source>
</evidence>
<feature type="domain" description="ArnT-like N-terminal" evidence="12">
    <location>
        <begin position="121"/>
        <end position="321"/>
    </location>
</feature>
<feature type="transmembrane region" description="Helical" evidence="10">
    <location>
        <begin position="194"/>
        <end position="212"/>
    </location>
</feature>